<comment type="caution">
    <text evidence="2">The sequence shown here is derived from an EMBL/GenBank/DDBJ whole genome shotgun (WGS) entry which is preliminary data.</text>
</comment>
<organism evidence="2 3">
    <name type="scientific">Channa striata</name>
    <name type="common">Snakehead murrel</name>
    <name type="synonym">Ophicephalus striatus</name>
    <dbReference type="NCBI Taxonomy" id="64152"/>
    <lineage>
        <taxon>Eukaryota</taxon>
        <taxon>Metazoa</taxon>
        <taxon>Chordata</taxon>
        <taxon>Craniata</taxon>
        <taxon>Vertebrata</taxon>
        <taxon>Euteleostomi</taxon>
        <taxon>Actinopterygii</taxon>
        <taxon>Neopterygii</taxon>
        <taxon>Teleostei</taxon>
        <taxon>Neoteleostei</taxon>
        <taxon>Acanthomorphata</taxon>
        <taxon>Anabantaria</taxon>
        <taxon>Anabantiformes</taxon>
        <taxon>Channoidei</taxon>
        <taxon>Channidae</taxon>
        <taxon>Channa</taxon>
    </lineage>
</organism>
<proteinExistence type="predicted"/>
<gene>
    <name evidence="2" type="ORF">Q5P01_018757</name>
</gene>
<reference evidence="2" key="1">
    <citation type="submission" date="2023-07" db="EMBL/GenBank/DDBJ databases">
        <title>Chromosome-level Genome Assembly of Striped Snakehead (Channa striata).</title>
        <authorList>
            <person name="Liu H."/>
        </authorList>
    </citation>
    <scope>NUCLEOTIDE SEQUENCE</scope>
    <source>
        <strain evidence="2">Gz</strain>
        <tissue evidence="2">Muscle</tissue>
    </source>
</reference>
<evidence type="ECO:0000313" key="3">
    <source>
        <dbReference type="Proteomes" id="UP001187415"/>
    </source>
</evidence>
<feature type="region of interest" description="Disordered" evidence="1">
    <location>
        <begin position="22"/>
        <end position="68"/>
    </location>
</feature>
<feature type="compositionally biased region" description="Basic and acidic residues" evidence="1">
    <location>
        <begin position="47"/>
        <end position="56"/>
    </location>
</feature>
<dbReference type="AlphaFoldDB" id="A0AA88S9J3"/>
<dbReference type="EMBL" id="JAUPFM010000014">
    <property type="protein sequence ID" value="KAK2830826.1"/>
    <property type="molecule type" value="Genomic_DNA"/>
</dbReference>
<sequence length="100" mass="11032">MIQQTAPPALADSQNIECRNPLGSFTDFLSRGESGGGGGGCKRPKKTNQERNRIQAEDGEEETGENGDGCRIHRISILSVESLRKREKQFKTGLRLDMNL</sequence>
<accession>A0AA88S9J3</accession>
<keyword evidence="3" id="KW-1185">Reference proteome</keyword>
<protein>
    <submittedName>
        <fullName evidence="2">Uncharacterized protein</fullName>
    </submittedName>
</protein>
<evidence type="ECO:0000313" key="2">
    <source>
        <dbReference type="EMBL" id="KAK2830826.1"/>
    </source>
</evidence>
<dbReference type="Proteomes" id="UP001187415">
    <property type="component" value="Unassembled WGS sequence"/>
</dbReference>
<evidence type="ECO:0000256" key="1">
    <source>
        <dbReference type="SAM" id="MobiDB-lite"/>
    </source>
</evidence>
<name>A0AA88S9J3_CHASR</name>